<evidence type="ECO:0000256" key="4">
    <source>
        <dbReference type="ARBA" id="ARBA00022679"/>
    </source>
</evidence>
<keyword evidence="4 10" id="KW-0808">Transferase</keyword>
<name>A0A401XN07_9FLAO</name>
<feature type="site" description="Interaction with substrate tRNA" evidence="10">
    <location>
        <position position="122"/>
    </location>
</feature>
<reference evidence="14 15" key="1">
    <citation type="submission" date="2018-11" db="EMBL/GenBank/DDBJ databases">
        <title>Schleiferia aggregans sp. nov., a moderately thermophilic heterotrophic bacterium isolated from microbial mats at a terrestrial hot spring.</title>
        <authorList>
            <person name="Iino T."/>
            <person name="Ohkuma M."/>
            <person name="Haruta S."/>
        </authorList>
    </citation>
    <scope>NUCLEOTIDE SEQUENCE [LARGE SCALE GENOMIC DNA]</scope>
    <source>
        <strain evidence="14 15">LA</strain>
    </source>
</reference>
<evidence type="ECO:0000256" key="10">
    <source>
        <dbReference type="HAMAP-Rule" id="MF_00185"/>
    </source>
</evidence>
<evidence type="ECO:0000256" key="2">
    <source>
        <dbReference type="ARBA" id="ARBA00003213"/>
    </source>
</evidence>
<evidence type="ECO:0000256" key="12">
    <source>
        <dbReference type="RuleBase" id="RU003784"/>
    </source>
</evidence>
<keyword evidence="8 10" id="KW-0460">Magnesium</keyword>
<comment type="function">
    <text evidence="2 10 12">Catalyzes the transfer of a dimethylallyl group onto the adenine at position 37 in tRNAs that read codons beginning with uridine, leading to the formation of N6-(dimethylallyl)adenosine (i(6)A).</text>
</comment>
<accession>A0A401XN07</accession>
<comment type="cofactor">
    <cofactor evidence="1 10">
        <name>Mg(2+)</name>
        <dbReference type="ChEBI" id="CHEBI:18420"/>
    </cofactor>
</comment>
<dbReference type="InterPro" id="IPR018022">
    <property type="entry name" value="IPT"/>
</dbReference>
<dbReference type="PANTHER" id="PTHR11088">
    <property type="entry name" value="TRNA DIMETHYLALLYLTRANSFERASE"/>
    <property type="match status" value="1"/>
</dbReference>
<dbReference type="Gene3D" id="1.10.20.140">
    <property type="match status" value="1"/>
</dbReference>
<dbReference type="GO" id="GO:0005524">
    <property type="term" value="F:ATP binding"/>
    <property type="evidence" value="ECO:0007669"/>
    <property type="project" value="UniProtKB-UniRule"/>
</dbReference>
<evidence type="ECO:0000256" key="1">
    <source>
        <dbReference type="ARBA" id="ARBA00001946"/>
    </source>
</evidence>
<feature type="site" description="Interaction with substrate tRNA" evidence="10">
    <location>
        <position position="100"/>
    </location>
</feature>
<dbReference type="PANTHER" id="PTHR11088:SF60">
    <property type="entry name" value="TRNA DIMETHYLALLYLTRANSFERASE"/>
    <property type="match status" value="1"/>
</dbReference>
<evidence type="ECO:0000256" key="7">
    <source>
        <dbReference type="ARBA" id="ARBA00022840"/>
    </source>
</evidence>
<dbReference type="AlphaFoldDB" id="A0A401XN07"/>
<keyword evidence="15" id="KW-1185">Reference proteome</keyword>
<evidence type="ECO:0000256" key="13">
    <source>
        <dbReference type="RuleBase" id="RU003785"/>
    </source>
</evidence>
<evidence type="ECO:0000313" key="15">
    <source>
        <dbReference type="Proteomes" id="UP000286715"/>
    </source>
</evidence>
<keyword evidence="6 10" id="KW-0547">Nucleotide-binding</keyword>
<proteinExistence type="inferred from homology"/>
<protein>
    <recommendedName>
        <fullName evidence="10">tRNA dimethylallyltransferase</fullName>
        <ecNumber evidence="10">2.5.1.75</ecNumber>
    </recommendedName>
    <alternativeName>
        <fullName evidence="10">Dimethylallyl diphosphate:tRNA dimethylallyltransferase</fullName>
        <shortName evidence="10">DMAPP:tRNA dimethylallyltransferase</shortName>
        <shortName evidence="10">DMATase</shortName>
    </alternativeName>
    <alternativeName>
        <fullName evidence="10">Isopentenyl-diphosphate:tRNA isopentenyltransferase</fullName>
        <shortName evidence="10">IPP transferase</shortName>
        <shortName evidence="10">IPPT</shortName>
        <shortName evidence="10">IPTase</shortName>
    </alternativeName>
</protein>
<dbReference type="OrthoDB" id="9776390at2"/>
<evidence type="ECO:0000256" key="6">
    <source>
        <dbReference type="ARBA" id="ARBA00022741"/>
    </source>
</evidence>
<feature type="binding site" evidence="10">
    <location>
        <begin position="9"/>
        <end position="16"/>
    </location>
    <ligand>
        <name>ATP</name>
        <dbReference type="ChEBI" id="CHEBI:30616"/>
    </ligand>
</feature>
<dbReference type="GO" id="GO:0006400">
    <property type="term" value="P:tRNA modification"/>
    <property type="evidence" value="ECO:0007669"/>
    <property type="project" value="TreeGrafter"/>
</dbReference>
<dbReference type="InterPro" id="IPR027417">
    <property type="entry name" value="P-loop_NTPase"/>
</dbReference>
<evidence type="ECO:0000256" key="8">
    <source>
        <dbReference type="ARBA" id="ARBA00022842"/>
    </source>
</evidence>
<evidence type="ECO:0000256" key="5">
    <source>
        <dbReference type="ARBA" id="ARBA00022694"/>
    </source>
</evidence>
<evidence type="ECO:0000256" key="11">
    <source>
        <dbReference type="RuleBase" id="RU003783"/>
    </source>
</evidence>
<comment type="caution">
    <text evidence="14">The sequence shown here is derived from an EMBL/GenBank/DDBJ whole genome shotgun (WGS) entry which is preliminary data.</text>
</comment>
<comment type="similarity">
    <text evidence="3 10 13">Belongs to the IPP transferase family.</text>
</comment>
<dbReference type="Gene3D" id="3.40.50.300">
    <property type="entry name" value="P-loop containing nucleotide triphosphate hydrolases"/>
    <property type="match status" value="1"/>
</dbReference>
<keyword evidence="5 10" id="KW-0819">tRNA processing</keyword>
<feature type="region of interest" description="Interaction with substrate tRNA" evidence="10">
    <location>
        <begin position="34"/>
        <end position="37"/>
    </location>
</feature>
<keyword evidence="7 10" id="KW-0067">ATP-binding</keyword>
<organism evidence="14 15">
    <name type="scientific">Thermaurantimonas aggregans</name>
    <dbReference type="NCBI Taxonomy" id="2173829"/>
    <lineage>
        <taxon>Bacteria</taxon>
        <taxon>Pseudomonadati</taxon>
        <taxon>Bacteroidota</taxon>
        <taxon>Flavobacteriia</taxon>
        <taxon>Flavobacteriales</taxon>
        <taxon>Schleiferiaceae</taxon>
        <taxon>Thermaurantimonas</taxon>
    </lineage>
</organism>
<dbReference type="Proteomes" id="UP000286715">
    <property type="component" value="Unassembled WGS sequence"/>
</dbReference>
<evidence type="ECO:0000313" key="14">
    <source>
        <dbReference type="EMBL" id="GCD78404.1"/>
    </source>
</evidence>
<feature type="binding site" evidence="10">
    <location>
        <begin position="11"/>
        <end position="16"/>
    </location>
    <ligand>
        <name>substrate</name>
    </ligand>
</feature>
<dbReference type="EMBL" id="BHZE01000022">
    <property type="protein sequence ID" value="GCD78404.1"/>
    <property type="molecule type" value="Genomic_DNA"/>
</dbReference>
<evidence type="ECO:0000256" key="9">
    <source>
        <dbReference type="ARBA" id="ARBA00049563"/>
    </source>
</evidence>
<comment type="catalytic activity">
    <reaction evidence="9 10 11">
        <text>adenosine(37) in tRNA + dimethylallyl diphosphate = N(6)-dimethylallyladenosine(37) in tRNA + diphosphate</text>
        <dbReference type="Rhea" id="RHEA:26482"/>
        <dbReference type="Rhea" id="RHEA-COMP:10162"/>
        <dbReference type="Rhea" id="RHEA-COMP:10375"/>
        <dbReference type="ChEBI" id="CHEBI:33019"/>
        <dbReference type="ChEBI" id="CHEBI:57623"/>
        <dbReference type="ChEBI" id="CHEBI:74411"/>
        <dbReference type="ChEBI" id="CHEBI:74415"/>
        <dbReference type="EC" id="2.5.1.75"/>
    </reaction>
</comment>
<evidence type="ECO:0000256" key="3">
    <source>
        <dbReference type="ARBA" id="ARBA00005842"/>
    </source>
</evidence>
<dbReference type="Pfam" id="PF01715">
    <property type="entry name" value="IPPT"/>
    <property type="match status" value="1"/>
</dbReference>
<gene>
    <name evidence="10 14" type="primary">miaA</name>
    <name evidence="14" type="ORF">JCM31826_18860</name>
</gene>
<dbReference type="EC" id="2.5.1.75" evidence="10"/>
<comment type="caution">
    <text evidence="10">Lacks conserved residue(s) required for the propagation of feature annotation.</text>
</comment>
<sequence length="307" mass="35587">MKHLIVIGGPTASGKTKFAIQLAQFFQTEILSYDSRQFYKEIPIATAQPTEQELAQAQHHFIGFRSIHQPLNASDFSDLAEVRLHDIFQKSDFCIAVGGSGLYAKAWLEGFDDVPHVPVEVRNQINSIYEKGGIEALQSLLKEVDPLYYEKVDLSNPRRLTRALEVYYHTGMPFSFYLNKKVKTQKNYRIFYLGLNPDRAELHKAIEWRVGEMVKNGLFEEVEPLHPYKNLQALQTVGCREVFDMLDGKYTRDQCIEQIIIHTRQYARRQITWYNRVHGMHWFSKIPRENEVLEALDLDATGGQRSF</sequence>
<dbReference type="NCBIfam" id="TIGR00174">
    <property type="entry name" value="miaA"/>
    <property type="match status" value="1"/>
</dbReference>
<dbReference type="InterPro" id="IPR039657">
    <property type="entry name" value="Dimethylallyltransferase"/>
</dbReference>
<dbReference type="SUPFAM" id="SSF52540">
    <property type="entry name" value="P-loop containing nucleoside triphosphate hydrolases"/>
    <property type="match status" value="1"/>
</dbReference>
<dbReference type="RefSeq" id="WP_160160581.1">
    <property type="nucleotide sequence ID" value="NZ_BHZE01000022.1"/>
</dbReference>
<dbReference type="GO" id="GO:0052381">
    <property type="term" value="F:tRNA dimethylallyltransferase activity"/>
    <property type="evidence" value="ECO:0007669"/>
    <property type="project" value="UniProtKB-UniRule"/>
</dbReference>
<dbReference type="HAMAP" id="MF_00185">
    <property type="entry name" value="IPP_trans"/>
    <property type="match status" value="1"/>
</dbReference>
<comment type="subunit">
    <text evidence="10">Monomer.</text>
</comment>